<feature type="DNA-binding region" description="OmpR/PhoB-type" evidence="5">
    <location>
        <begin position="1"/>
        <end position="97"/>
    </location>
</feature>
<keyword evidence="2" id="KW-0805">Transcription regulation</keyword>
<feature type="domain" description="OmpR/PhoB-type" evidence="6">
    <location>
        <begin position="1"/>
        <end position="97"/>
    </location>
</feature>
<dbReference type="InterPro" id="IPR011990">
    <property type="entry name" value="TPR-like_helical_dom_sf"/>
</dbReference>
<keyword evidence="4" id="KW-0804">Transcription</keyword>
<dbReference type="RefSeq" id="WP_116073832.1">
    <property type="nucleotide sequence ID" value="NZ_BONB01000012.1"/>
</dbReference>
<keyword evidence="8" id="KW-1185">Reference proteome</keyword>
<name>A0A3D9ZWV7_9ACTN</name>
<dbReference type="Gene3D" id="1.10.10.10">
    <property type="entry name" value="Winged helix-like DNA-binding domain superfamily/Winged helix DNA-binding domain"/>
    <property type="match status" value="1"/>
</dbReference>
<evidence type="ECO:0000256" key="4">
    <source>
        <dbReference type="ARBA" id="ARBA00023163"/>
    </source>
</evidence>
<dbReference type="SUPFAM" id="SSF52540">
    <property type="entry name" value="P-loop containing nucleoside triphosphate hydrolases"/>
    <property type="match status" value="1"/>
</dbReference>
<dbReference type="OrthoDB" id="7628974at2"/>
<sequence>MWFHLLGAVDVRADHVRLAIGSTKQVAVLAALLVHANQPLSAEALVDRVWGDAAHDGARRALHTYIARIRRLLAQPGHAEPADARIVRRGSGYLIETDLDRVDLHRYRRLVDQAGQPAVHDETRAALLREALALWQGEPLAGVPGEWAARTRTSWRREHRDAVIAWAEVELRLGNPGTVIAPLTELADEHPLVEPLATALIRALHAAGRSAEALDRYATTRRNLAEALGVDPGPALRALHQSILRTDGSAAAPPAAQGRAGAPAQLPLDVRGFTGRGAELAALDAALAGSGEEPNAVVVAAVSGMAGVGKTALAVHWAHRSRRLFPDGQLYVNLRGFDPTGPPLLPTEALRGFLEAFDVPTHRMPASLESQVGLYRSLVNGRRLLVIADNASSAEQVRPLLPGAPGAMVVVTSRHRLPGLVAGEGARPLAVDVLSSAEACEFLARRIDRDRVAADPAAVQEIITGCARLPLALAILAARAATHPSLPLRTLADELRAARRGLDAFAGDDPATDVRAVFSWSYRVLTPAAARLFRLLGLHPGPDFAAAAAASLADLPVGPARELLAELTCAGLLGEHRPGRYAFHDLVRGYAAEQAEVHDSAAQRATIARMLGYYLHTAYAADRKLYPHRDPVPPAAPEPVTLFADREAALAWCAEEHEVLLNAVRQAAGTGLDEVTWQLAWAMTTYLDLQGHWHDWVRTQELALASATRLPDRSAMAFSHRNIGLALAQLGRYDEAHGRLETALRMYRDQRDEAGQAHTHNSRARVFGRQGDHRAALAETRHAVRLFDRVAQHVMQARALNNAGWYQALLGDYEQALASCLAALDIHHQAADLYGEANTWDSLGFIQHHLNDHAQAVSSYRTAIGLWREVGDRYNEADTLTRLGDTLHTSGRCDDAYAAWRSALTILEHLGHPDQDSIRSKLEQRA</sequence>
<dbReference type="PROSITE" id="PS51755">
    <property type="entry name" value="OMPR_PHOB"/>
    <property type="match status" value="1"/>
</dbReference>
<dbReference type="InterPro" id="IPR036388">
    <property type="entry name" value="WH-like_DNA-bd_sf"/>
</dbReference>
<dbReference type="InterPro" id="IPR051677">
    <property type="entry name" value="AfsR-DnrI-RedD_regulator"/>
</dbReference>
<dbReference type="AlphaFoldDB" id="A0A3D9ZWV7"/>
<dbReference type="Pfam" id="PF03704">
    <property type="entry name" value="BTAD"/>
    <property type="match status" value="1"/>
</dbReference>
<dbReference type="InterPro" id="IPR019734">
    <property type="entry name" value="TPR_rpt"/>
</dbReference>
<evidence type="ECO:0000256" key="2">
    <source>
        <dbReference type="ARBA" id="ARBA00023015"/>
    </source>
</evidence>
<dbReference type="CDD" id="cd00383">
    <property type="entry name" value="trans_reg_C"/>
    <property type="match status" value="1"/>
</dbReference>
<dbReference type="SUPFAM" id="SSF48452">
    <property type="entry name" value="TPR-like"/>
    <property type="match status" value="3"/>
</dbReference>
<proteinExistence type="inferred from homology"/>
<reference evidence="7 8" key="1">
    <citation type="submission" date="2018-08" db="EMBL/GenBank/DDBJ databases">
        <title>Sequencing the genomes of 1000 actinobacteria strains.</title>
        <authorList>
            <person name="Klenk H.-P."/>
        </authorList>
    </citation>
    <scope>NUCLEOTIDE SEQUENCE [LARGE SCALE GENOMIC DNA]</scope>
    <source>
        <strain evidence="7 8">DSM 44099</strain>
    </source>
</reference>
<dbReference type="SMART" id="SM00862">
    <property type="entry name" value="Trans_reg_C"/>
    <property type="match status" value="1"/>
</dbReference>
<dbReference type="SUPFAM" id="SSF46894">
    <property type="entry name" value="C-terminal effector domain of the bipartite response regulators"/>
    <property type="match status" value="1"/>
</dbReference>
<accession>A0A3D9ZWV7</accession>
<protein>
    <submittedName>
        <fullName evidence="7">DNA-binding SARP family transcriptional activator</fullName>
    </submittedName>
</protein>
<dbReference type="InterPro" id="IPR016032">
    <property type="entry name" value="Sig_transdc_resp-reg_C-effctor"/>
</dbReference>
<keyword evidence="3 5" id="KW-0238">DNA-binding</keyword>
<dbReference type="Pfam" id="PF00486">
    <property type="entry name" value="Trans_reg_C"/>
    <property type="match status" value="1"/>
</dbReference>
<dbReference type="InterPro" id="IPR005158">
    <property type="entry name" value="BTAD"/>
</dbReference>
<gene>
    <name evidence="7" type="ORF">DFJ67_7604</name>
</gene>
<evidence type="ECO:0000256" key="1">
    <source>
        <dbReference type="ARBA" id="ARBA00005820"/>
    </source>
</evidence>
<dbReference type="InterPro" id="IPR001867">
    <property type="entry name" value="OmpR/PhoB-type_DNA-bd"/>
</dbReference>
<organism evidence="7 8">
    <name type="scientific">Asanoa ferruginea</name>
    <dbReference type="NCBI Taxonomy" id="53367"/>
    <lineage>
        <taxon>Bacteria</taxon>
        <taxon>Bacillati</taxon>
        <taxon>Actinomycetota</taxon>
        <taxon>Actinomycetes</taxon>
        <taxon>Micromonosporales</taxon>
        <taxon>Micromonosporaceae</taxon>
        <taxon>Asanoa</taxon>
    </lineage>
</organism>
<dbReference type="PANTHER" id="PTHR35807:SF1">
    <property type="entry name" value="TRANSCRIPTIONAL REGULATOR REDD"/>
    <property type="match status" value="1"/>
</dbReference>
<dbReference type="Gene3D" id="1.25.40.10">
    <property type="entry name" value="Tetratricopeptide repeat domain"/>
    <property type="match status" value="2"/>
</dbReference>
<dbReference type="GO" id="GO:0006355">
    <property type="term" value="P:regulation of DNA-templated transcription"/>
    <property type="evidence" value="ECO:0007669"/>
    <property type="project" value="InterPro"/>
</dbReference>
<dbReference type="PRINTS" id="PR00364">
    <property type="entry name" value="DISEASERSIST"/>
</dbReference>
<dbReference type="InterPro" id="IPR027417">
    <property type="entry name" value="P-loop_NTPase"/>
</dbReference>
<dbReference type="GO" id="GO:0003677">
    <property type="term" value="F:DNA binding"/>
    <property type="evidence" value="ECO:0007669"/>
    <property type="project" value="UniProtKB-UniRule"/>
</dbReference>
<dbReference type="GO" id="GO:0000160">
    <property type="term" value="P:phosphorelay signal transduction system"/>
    <property type="evidence" value="ECO:0007669"/>
    <property type="project" value="InterPro"/>
</dbReference>
<dbReference type="Proteomes" id="UP000256913">
    <property type="component" value="Unassembled WGS sequence"/>
</dbReference>
<evidence type="ECO:0000313" key="8">
    <source>
        <dbReference type="Proteomes" id="UP000256913"/>
    </source>
</evidence>
<dbReference type="PANTHER" id="PTHR35807">
    <property type="entry name" value="TRANSCRIPTIONAL REGULATOR REDD-RELATED"/>
    <property type="match status" value="1"/>
</dbReference>
<dbReference type="Pfam" id="PF13424">
    <property type="entry name" value="TPR_12"/>
    <property type="match status" value="1"/>
</dbReference>
<evidence type="ECO:0000256" key="3">
    <source>
        <dbReference type="ARBA" id="ARBA00023125"/>
    </source>
</evidence>
<comment type="similarity">
    <text evidence="1">Belongs to the AfsR/DnrI/RedD regulatory family.</text>
</comment>
<dbReference type="EMBL" id="QUMQ01000001">
    <property type="protein sequence ID" value="REG01520.1"/>
    <property type="molecule type" value="Genomic_DNA"/>
</dbReference>
<evidence type="ECO:0000256" key="5">
    <source>
        <dbReference type="PROSITE-ProRule" id="PRU01091"/>
    </source>
</evidence>
<dbReference type="Gene3D" id="3.40.50.300">
    <property type="entry name" value="P-loop containing nucleotide triphosphate hydrolases"/>
    <property type="match status" value="1"/>
</dbReference>
<dbReference type="SMART" id="SM00028">
    <property type="entry name" value="TPR"/>
    <property type="match status" value="6"/>
</dbReference>
<comment type="caution">
    <text evidence="7">The sequence shown here is derived from an EMBL/GenBank/DDBJ whole genome shotgun (WGS) entry which is preliminary data.</text>
</comment>
<dbReference type="SMART" id="SM01043">
    <property type="entry name" value="BTAD"/>
    <property type="match status" value="1"/>
</dbReference>
<dbReference type="CDD" id="cd15831">
    <property type="entry name" value="BTAD"/>
    <property type="match status" value="1"/>
</dbReference>
<evidence type="ECO:0000313" key="7">
    <source>
        <dbReference type="EMBL" id="REG01520.1"/>
    </source>
</evidence>
<evidence type="ECO:0000259" key="6">
    <source>
        <dbReference type="PROSITE" id="PS51755"/>
    </source>
</evidence>